<feature type="transmembrane region" description="Helical" evidence="6">
    <location>
        <begin position="62"/>
        <end position="83"/>
    </location>
</feature>
<dbReference type="PANTHER" id="PTHR48022">
    <property type="entry name" value="PLASTIDIC GLUCOSE TRANSPORTER 4"/>
    <property type="match status" value="1"/>
</dbReference>
<feature type="transmembrane region" description="Helical" evidence="6">
    <location>
        <begin position="211"/>
        <end position="233"/>
    </location>
</feature>
<accession>A0A1V6P8A5</accession>
<dbReference type="InterPro" id="IPR020846">
    <property type="entry name" value="MFS_dom"/>
</dbReference>
<dbReference type="GO" id="GO:0005351">
    <property type="term" value="F:carbohydrate:proton symporter activity"/>
    <property type="evidence" value="ECO:0007669"/>
    <property type="project" value="TreeGrafter"/>
</dbReference>
<protein>
    <recommendedName>
        <fullName evidence="7">Major facilitator superfamily (MFS) profile domain-containing protein</fullName>
    </recommendedName>
</protein>
<feature type="transmembrane region" description="Helical" evidence="6">
    <location>
        <begin position="274"/>
        <end position="294"/>
    </location>
</feature>
<evidence type="ECO:0000313" key="9">
    <source>
        <dbReference type="Proteomes" id="UP000191522"/>
    </source>
</evidence>
<sequence>MGMGIGQAGVVAPTYLAEIAPAHARGMLVSIFAMSEYVGIMIGYFSAWGASLHIPSSSAMQWIIPQSIQIIVAGFLFLSSFMCEESPRHLGKNGEWEKAKHALGNLWGLSIENPELVSEIQGIQAQLHTDYGQSLGGSWIRPLKELLMVKENQRRLLFVISAQVLAQWSGANSLTSKDQPPLFPIVDSHGSTAYAPQLFSLFGIQGQSAKLLVTAVFGAIKFIASLLCGVLLIDHIGRKRSLTSGILVQQVAMLYIAIFLTVRSHWSGDEPGSMSRAAIAAIIFMYVVGIGWAMGWNSIQYIINAEIFPLPVRSTGSSLLMTLHYANRYGISKAVPSMLLENALQPKGTFWFFSVMTFFGLLWTLLLLPETAGQSLEETNALFS</sequence>
<dbReference type="SUPFAM" id="SSF103473">
    <property type="entry name" value="MFS general substrate transporter"/>
    <property type="match status" value="1"/>
</dbReference>
<keyword evidence="3 6" id="KW-0812">Transmembrane</keyword>
<dbReference type="Proteomes" id="UP000191522">
    <property type="component" value="Unassembled WGS sequence"/>
</dbReference>
<dbReference type="InterPro" id="IPR005828">
    <property type="entry name" value="MFS_sugar_transport-like"/>
</dbReference>
<dbReference type="GO" id="GO:0016020">
    <property type="term" value="C:membrane"/>
    <property type="evidence" value="ECO:0007669"/>
    <property type="project" value="UniProtKB-SubCell"/>
</dbReference>
<feature type="domain" description="Major facilitator superfamily (MFS) profile" evidence="7">
    <location>
        <begin position="1"/>
        <end position="372"/>
    </location>
</feature>
<dbReference type="STRING" id="69771.A0A1V6P8A5"/>
<evidence type="ECO:0000256" key="6">
    <source>
        <dbReference type="SAM" id="Phobius"/>
    </source>
</evidence>
<comment type="similarity">
    <text evidence="2">Belongs to the major facilitator superfamily. Sugar transporter (TC 2.A.1.1) family.</text>
</comment>
<evidence type="ECO:0000256" key="1">
    <source>
        <dbReference type="ARBA" id="ARBA00004141"/>
    </source>
</evidence>
<keyword evidence="9" id="KW-1185">Reference proteome</keyword>
<keyword evidence="5 6" id="KW-0472">Membrane</keyword>
<dbReference type="Pfam" id="PF00083">
    <property type="entry name" value="Sugar_tr"/>
    <property type="match status" value="2"/>
</dbReference>
<evidence type="ECO:0000256" key="5">
    <source>
        <dbReference type="ARBA" id="ARBA00023136"/>
    </source>
</evidence>
<comment type="subcellular location">
    <subcellularLocation>
        <location evidence="1">Membrane</location>
        <topology evidence="1">Multi-pass membrane protein</topology>
    </subcellularLocation>
</comment>
<dbReference type="PROSITE" id="PS50850">
    <property type="entry name" value="MFS"/>
    <property type="match status" value="1"/>
</dbReference>
<dbReference type="PANTHER" id="PTHR48022:SF8">
    <property type="entry name" value="MAJOR FACILITATOR SUPERFAMILY (MFS) PROFILE DOMAIN-CONTAINING PROTEIN-RELATED"/>
    <property type="match status" value="1"/>
</dbReference>
<dbReference type="InterPro" id="IPR005829">
    <property type="entry name" value="Sugar_transporter_CS"/>
</dbReference>
<proteinExistence type="inferred from homology"/>
<feature type="transmembrane region" description="Helical" evidence="6">
    <location>
        <begin position="28"/>
        <end position="50"/>
    </location>
</feature>
<comment type="caution">
    <text evidence="8">The sequence shown here is derived from an EMBL/GenBank/DDBJ whole genome shotgun (WGS) entry which is preliminary data.</text>
</comment>
<evidence type="ECO:0000256" key="3">
    <source>
        <dbReference type="ARBA" id="ARBA00022692"/>
    </source>
</evidence>
<feature type="transmembrane region" description="Helical" evidence="6">
    <location>
        <begin position="245"/>
        <end position="262"/>
    </location>
</feature>
<dbReference type="AlphaFoldDB" id="A0A1V6P8A5"/>
<evidence type="ECO:0000259" key="7">
    <source>
        <dbReference type="PROSITE" id="PS50850"/>
    </source>
</evidence>
<name>A0A1V6P8A5_PENDC</name>
<organism evidence="8 9">
    <name type="scientific">Penicillium decumbens</name>
    <dbReference type="NCBI Taxonomy" id="69771"/>
    <lineage>
        <taxon>Eukaryota</taxon>
        <taxon>Fungi</taxon>
        <taxon>Dikarya</taxon>
        <taxon>Ascomycota</taxon>
        <taxon>Pezizomycotina</taxon>
        <taxon>Eurotiomycetes</taxon>
        <taxon>Eurotiomycetidae</taxon>
        <taxon>Eurotiales</taxon>
        <taxon>Aspergillaceae</taxon>
        <taxon>Penicillium</taxon>
    </lineage>
</organism>
<evidence type="ECO:0000256" key="2">
    <source>
        <dbReference type="ARBA" id="ARBA00010992"/>
    </source>
</evidence>
<dbReference type="InterPro" id="IPR036259">
    <property type="entry name" value="MFS_trans_sf"/>
</dbReference>
<feature type="transmembrane region" description="Helical" evidence="6">
    <location>
        <begin position="156"/>
        <end position="174"/>
    </location>
</feature>
<evidence type="ECO:0000256" key="4">
    <source>
        <dbReference type="ARBA" id="ARBA00022989"/>
    </source>
</evidence>
<feature type="transmembrane region" description="Helical" evidence="6">
    <location>
        <begin position="348"/>
        <end position="368"/>
    </location>
</feature>
<dbReference type="PROSITE" id="PS00216">
    <property type="entry name" value="SUGAR_TRANSPORT_1"/>
    <property type="match status" value="1"/>
</dbReference>
<keyword evidence="4 6" id="KW-1133">Transmembrane helix</keyword>
<gene>
    <name evidence="8" type="ORF">PENDEC_c017G06818</name>
</gene>
<dbReference type="InterPro" id="IPR050360">
    <property type="entry name" value="MFS_Sugar_Transporters"/>
</dbReference>
<dbReference type="OMA" id="WNSFQYL"/>
<reference evidence="9" key="1">
    <citation type="journal article" date="2017" name="Nat. Microbiol.">
        <title>Global analysis of biosynthetic gene clusters reveals vast potential of secondary metabolite production in Penicillium species.</title>
        <authorList>
            <person name="Nielsen J.C."/>
            <person name="Grijseels S."/>
            <person name="Prigent S."/>
            <person name="Ji B."/>
            <person name="Dainat J."/>
            <person name="Nielsen K.F."/>
            <person name="Frisvad J.C."/>
            <person name="Workman M."/>
            <person name="Nielsen J."/>
        </authorList>
    </citation>
    <scope>NUCLEOTIDE SEQUENCE [LARGE SCALE GENOMIC DNA]</scope>
    <source>
        <strain evidence="9">IBT 11843</strain>
    </source>
</reference>
<dbReference type="Gene3D" id="1.20.1250.20">
    <property type="entry name" value="MFS general substrate transporter like domains"/>
    <property type="match status" value="1"/>
</dbReference>
<dbReference type="OrthoDB" id="508119at2759"/>
<evidence type="ECO:0000313" key="8">
    <source>
        <dbReference type="EMBL" id="OQD73047.1"/>
    </source>
</evidence>
<dbReference type="EMBL" id="MDYL01000017">
    <property type="protein sequence ID" value="OQD73047.1"/>
    <property type="molecule type" value="Genomic_DNA"/>
</dbReference>